<evidence type="ECO:0000256" key="4">
    <source>
        <dbReference type="ARBA" id="ARBA00022807"/>
    </source>
</evidence>
<evidence type="ECO:0000256" key="5">
    <source>
        <dbReference type="PIRSR" id="PIRSR622684-1"/>
    </source>
</evidence>
<dbReference type="InterPro" id="IPR022684">
    <property type="entry name" value="Calpain_cysteine_protease"/>
</dbReference>
<dbReference type="PRINTS" id="PR00704">
    <property type="entry name" value="CALPAIN"/>
</dbReference>
<organism evidence="9 10">
    <name type="scientific">Ephemerocybe angulata</name>
    <dbReference type="NCBI Taxonomy" id="980116"/>
    <lineage>
        <taxon>Eukaryota</taxon>
        <taxon>Fungi</taxon>
        <taxon>Dikarya</taxon>
        <taxon>Basidiomycota</taxon>
        <taxon>Agaricomycotina</taxon>
        <taxon>Agaricomycetes</taxon>
        <taxon>Agaricomycetidae</taxon>
        <taxon>Agaricales</taxon>
        <taxon>Agaricineae</taxon>
        <taxon>Psathyrellaceae</taxon>
        <taxon>Ephemerocybe</taxon>
    </lineage>
</organism>
<evidence type="ECO:0000256" key="2">
    <source>
        <dbReference type="ARBA" id="ARBA00022670"/>
    </source>
</evidence>
<feature type="compositionally biased region" description="Basic and acidic residues" evidence="7">
    <location>
        <begin position="1"/>
        <end position="16"/>
    </location>
</feature>
<dbReference type="Pfam" id="PF00648">
    <property type="entry name" value="Peptidase_C2"/>
    <property type="match status" value="1"/>
</dbReference>
<dbReference type="CDD" id="cd00044">
    <property type="entry name" value="CysPc"/>
    <property type="match status" value="1"/>
</dbReference>
<evidence type="ECO:0000256" key="1">
    <source>
        <dbReference type="ARBA" id="ARBA00007623"/>
    </source>
</evidence>
<feature type="active site" evidence="5 6">
    <location>
        <position position="356"/>
    </location>
</feature>
<keyword evidence="3 6" id="KW-0378">Hydrolase</keyword>
<evidence type="ECO:0000256" key="6">
    <source>
        <dbReference type="PROSITE-ProRule" id="PRU00239"/>
    </source>
</evidence>
<evidence type="ECO:0000313" key="10">
    <source>
        <dbReference type="Proteomes" id="UP000521943"/>
    </source>
</evidence>
<dbReference type="PROSITE" id="PS00139">
    <property type="entry name" value="THIOL_PROTEASE_CYS"/>
    <property type="match status" value="1"/>
</dbReference>
<protein>
    <recommendedName>
        <fullName evidence="8">Calpain catalytic domain-containing protein</fullName>
    </recommendedName>
</protein>
<comment type="caution">
    <text evidence="9">The sequence shown here is derived from an EMBL/GenBank/DDBJ whole genome shotgun (WGS) entry which is preliminary data.</text>
</comment>
<accession>A0A8H6MG92</accession>
<keyword evidence="4 6" id="KW-0788">Thiol protease</keyword>
<dbReference type="PANTHER" id="PTHR10183">
    <property type="entry name" value="CALPAIN"/>
    <property type="match status" value="1"/>
</dbReference>
<evidence type="ECO:0000256" key="7">
    <source>
        <dbReference type="SAM" id="MobiDB-lite"/>
    </source>
</evidence>
<dbReference type="Proteomes" id="UP000521943">
    <property type="component" value="Unassembled WGS sequence"/>
</dbReference>
<gene>
    <name evidence="9" type="ORF">DFP72DRAFT_871662</name>
</gene>
<dbReference type="OrthoDB" id="424753at2759"/>
<dbReference type="PROSITE" id="PS50203">
    <property type="entry name" value="CALPAIN_CAT"/>
    <property type="match status" value="1"/>
</dbReference>
<reference evidence="9 10" key="1">
    <citation type="submission" date="2020-07" db="EMBL/GenBank/DDBJ databases">
        <title>Comparative genomics of pyrophilous fungi reveals a link between fire events and developmental genes.</title>
        <authorList>
            <consortium name="DOE Joint Genome Institute"/>
            <person name="Steindorff A.S."/>
            <person name="Carver A."/>
            <person name="Calhoun S."/>
            <person name="Stillman K."/>
            <person name="Liu H."/>
            <person name="Lipzen A."/>
            <person name="Pangilinan J."/>
            <person name="Labutti K."/>
            <person name="Bruns T.D."/>
            <person name="Grigoriev I.V."/>
        </authorList>
    </citation>
    <scope>NUCLEOTIDE SEQUENCE [LARGE SCALE GENOMIC DNA]</scope>
    <source>
        <strain evidence="9 10">CBS 144469</strain>
    </source>
</reference>
<keyword evidence="10" id="KW-1185">Reference proteome</keyword>
<dbReference type="AlphaFoldDB" id="A0A8H6MG92"/>
<feature type="domain" description="Calpain catalytic" evidence="8">
    <location>
        <begin position="124"/>
        <end position="415"/>
    </location>
</feature>
<keyword evidence="2 6" id="KW-0645">Protease</keyword>
<dbReference type="GO" id="GO:0004198">
    <property type="term" value="F:calcium-dependent cysteine-type endopeptidase activity"/>
    <property type="evidence" value="ECO:0007669"/>
    <property type="project" value="InterPro"/>
</dbReference>
<evidence type="ECO:0000313" key="9">
    <source>
        <dbReference type="EMBL" id="KAF6764391.1"/>
    </source>
</evidence>
<dbReference type="SMART" id="SM00230">
    <property type="entry name" value="CysPc"/>
    <property type="match status" value="1"/>
</dbReference>
<dbReference type="Gene3D" id="3.90.70.10">
    <property type="entry name" value="Cysteine proteinases"/>
    <property type="match status" value="1"/>
</dbReference>
<comment type="similarity">
    <text evidence="1">Belongs to the peptidase C2 family.</text>
</comment>
<sequence>MGSQHEAKLTPERAVDESESSSRSTVKEKRQFDTEITSIDEEEVKSEALPVDSKKDSEYRVPGLLHVGDLEGAVEKCRAQVERIAKDCRAKNRRFRDTEFDLDADTNLCLHGPVEKVAVPTGVQRATDIFDTPHFFNPEGVASSNDIMQGALGDCWFLSALATVSSMPRLIEEICVARDELVGVYGFVFHKDSGWVSVIIDDMLCTNMPQYEQLSESEQGLYHEDRARYNTVARKGGKALTFAKSGSHGETWVPLIEKAYAKFYGSFSHLEGGVTGEAMEDLTGGVATDILDLDTFWTEELLKAHEDRLFGCHFKKFSNTRAGEEVLKVQGLFGDHAYSVLRAVECKGKRFVVLRNPWGQSEWTGRWADGSKEWSGEWLKILPELGHEFGDDGQFVMEYTDFLQCFNQIDRTSLFDSDWRMVSSWVTVPANQVATPYYTYGNVSCMPHSSIIAVLVTNFVHSEVIISVPAKTKAFISLSQLNQRFFRTIPTMSLFSIGFVIVKAGDTVPLDESVYSKPFNRRVNAELELDAGTYFVYVRVDHVQMIPTPSSDEGSKLGNIALGNVDKMGKKKEEEYIDARLLGKVVSEKVLGQSLSMNYVAGGASIFLPETLDQVIQRDIAFMSKHEGRPRRAPKRQTFLRRLLGLGCPTPAPQVQGTMATDPNDVSFGLWDTTATHVTLGLKVHTRSETPVLIQARIKGEF</sequence>
<dbReference type="SUPFAM" id="SSF54001">
    <property type="entry name" value="Cysteine proteinases"/>
    <property type="match status" value="1"/>
</dbReference>
<dbReference type="InterPro" id="IPR038765">
    <property type="entry name" value="Papain-like_cys_pep_sf"/>
</dbReference>
<evidence type="ECO:0000256" key="3">
    <source>
        <dbReference type="ARBA" id="ARBA00022801"/>
    </source>
</evidence>
<dbReference type="PANTHER" id="PTHR10183:SF379">
    <property type="entry name" value="CALPAIN-5"/>
    <property type="match status" value="1"/>
</dbReference>
<name>A0A8H6MG92_9AGAR</name>
<dbReference type="InterPro" id="IPR001300">
    <property type="entry name" value="Peptidase_C2_calpain_cat"/>
</dbReference>
<dbReference type="GO" id="GO:0006508">
    <property type="term" value="P:proteolysis"/>
    <property type="evidence" value="ECO:0007669"/>
    <property type="project" value="UniProtKB-KW"/>
</dbReference>
<dbReference type="EMBL" id="JACGCI010000004">
    <property type="protein sequence ID" value="KAF6764391.1"/>
    <property type="molecule type" value="Genomic_DNA"/>
</dbReference>
<dbReference type="InterPro" id="IPR000169">
    <property type="entry name" value="Pept_cys_AS"/>
</dbReference>
<feature type="active site" evidence="5 6">
    <location>
        <position position="155"/>
    </location>
</feature>
<proteinExistence type="inferred from homology"/>
<evidence type="ECO:0000259" key="8">
    <source>
        <dbReference type="PROSITE" id="PS50203"/>
    </source>
</evidence>
<feature type="active site" evidence="5 6">
    <location>
        <position position="336"/>
    </location>
</feature>
<feature type="region of interest" description="Disordered" evidence="7">
    <location>
        <begin position="1"/>
        <end position="53"/>
    </location>
</feature>